<dbReference type="GO" id="GO:0043005">
    <property type="term" value="C:neuron projection"/>
    <property type="evidence" value="ECO:0007669"/>
    <property type="project" value="TreeGrafter"/>
</dbReference>
<dbReference type="GO" id="GO:0034464">
    <property type="term" value="C:BBSome"/>
    <property type="evidence" value="ECO:0007669"/>
    <property type="project" value="TreeGrafter"/>
</dbReference>
<feature type="domain" description="BBS7 platform" evidence="2">
    <location>
        <begin position="490"/>
        <end position="552"/>
    </location>
</feature>
<evidence type="ECO:0000259" key="3">
    <source>
        <dbReference type="Pfam" id="PF23743"/>
    </source>
</evidence>
<dbReference type="GO" id="GO:0008104">
    <property type="term" value="P:intracellular protein localization"/>
    <property type="evidence" value="ECO:0007669"/>
    <property type="project" value="TreeGrafter"/>
</dbReference>
<dbReference type="GO" id="GO:0036064">
    <property type="term" value="C:ciliary basal body"/>
    <property type="evidence" value="ECO:0007669"/>
    <property type="project" value="TreeGrafter"/>
</dbReference>
<dbReference type="GO" id="GO:0060271">
    <property type="term" value="P:cilium assembly"/>
    <property type="evidence" value="ECO:0007669"/>
    <property type="project" value="TreeGrafter"/>
</dbReference>
<proteinExistence type="predicted"/>
<evidence type="ECO:0000259" key="1">
    <source>
        <dbReference type="Pfam" id="PF23360"/>
    </source>
</evidence>
<dbReference type="STRING" id="13249.T1IBT8"/>
<evidence type="ECO:0000313" key="4">
    <source>
        <dbReference type="EnsemblMetazoa" id="RPRC013758-PA"/>
    </source>
</evidence>
<keyword evidence="5" id="KW-1185">Reference proteome</keyword>
<dbReference type="Pfam" id="PF23360">
    <property type="entry name" value="BBS7_GAE"/>
    <property type="match status" value="1"/>
</dbReference>
<accession>T1IBT8</accession>
<dbReference type="VEuPathDB" id="VectorBase:RPRC013758"/>
<sequence>MLLELTRVDYTLIGLTQPRCMKLLPNAGLKSIQKVAAGGIDGVLQVFSFKKGEIQMIFKTLPSEKISSLELGGPLGGLQDKIFVSTKNEVRGYTKKGKVFLGFDTNLTESINSMHVSGSDLLVAGTHVYNHFKDCNDMNSYLSSDTINDVIALSVDKTGRLTAILACEDRMLRVIDKSTLSFSAPLSSPPTTIALLNNDGGDTGDKVVYATQDGQLGLIHVTRSKYNWKWIIPNNKGREGARTLAWHDITKDGTQNLIVGRDDGSIQIYGEPLERISDMDPLIERYNFSTQVTLVRAPHFEENFTSRTSNFMLEVKSIFKESTRNIYSYFDMVLNNCTLCRNEIEGIERTVVKERARYQLATQEDSVGISVIPYLNISDKMTLIKDESLFQLTIEMETAIDNILLQSDVPIKLLDVEKNSAVVSLSGCEPNSGNKVVATYRCQVNTTKVSLIIELGTESGTLVVYVTPHAQPKACHVRTYILKHLGHYFRTHNFDNARSISTLILKGSFSMAEIHNWIAKCLPEVPEKIPISDTVTYHYMSSFIETILFCTY</sequence>
<dbReference type="EMBL" id="ACPB03006471">
    <property type="status" value="NOT_ANNOTATED_CDS"/>
    <property type="molecule type" value="Genomic_DNA"/>
</dbReference>
<organism evidence="4 5">
    <name type="scientific">Rhodnius prolixus</name>
    <name type="common">Triatomid bug</name>
    <dbReference type="NCBI Taxonomy" id="13249"/>
    <lineage>
        <taxon>Eukaryota</taxon>
        <taxon>Metazoa</taxon>
        <taxon>Ecdysozoa</taxon>
        <taxon>Arthropoda</taxon>
        <taxon>Hexapoda</taxon>
        <taxon>Insecta</taxon>
        <taxon>Pterygota</taxon>
        <taxon>Neoptera</taxon>
        <taxon>Paraneoptera</taxon>
        <taxon>Hemiptera</taxon>
        <taxon>Heteroptera</taxon>
        <taxon>Panheteroptera</taxon>
        <taxon>Cimicomorpha</taxon>
        <taxon>Reduviidae</taxon>
        <taxon>Triatominae</taxon>
        <taxon>Rhodnius</taxon>
    </lineage>
</organism>
<dbReference type="EnsemblMetazoa" id="RPRC013758-RA">
    <property type="protein sequence ID" value="RPRC013758-PA"/>
    <property type="gene ID" value="RPRC013758"/>
</dbReference>
<dbReference type="InterPro" id="IPR056334">
    <property type="entry name" value="BBS7_GAE_dom"/>
</dbReference>
<dbReference type="HOGENOM" id="CLU_018704_1_0_1"/>
<dbReference type="Proteomes" id="UP000015103">
    <property type="component" value="Unassembled WGS sequence"/>
</dbReference>
<dbReference type="GO" id="GO:0016020">
    <property type="term" value="C:membrane"/>
    <property type="evidence" value="ECO:0007669"/>
    <property type="project" value="TreeGrafter"/>
</dbReference>
<protein>
    <submittedName>
        <fullName evidence="4">Uncharacterized protein</fullName>
    </submittedName>
</protein>
<dbReference type="InterPro" id="IPR056333">
    <property type="entry name" value="BBS7_pf_dom"/>
</dbReference>
<dbReference type="InParanoid" id="T1IBT8"/>
<dbReference type="InterPro" id="IPR015943">
    <property type="entry name" value="WD40/YVTN_repeat-like_dom_sf"/>
</dbReference>
<dbReference type="InterPro" id="IPR056332">
    <property type="entry name" value="Beta-prop_BBS7"/>
</dbReference>
<dbReference type="GO" id="GO:0005930">
    <property type="term" value="C:axoneme"/>
    <property type="evidence" value="ECO:0007669"/>
    <property type="project" value="TreeGrafter"/>
</dbReference>
<dbReference type="PANTHER" id="PTHR16074:SF4">
    <property type="entry name" value="BARDET-BIEDL SYNDROME 7 PROTEIN"/>
    <property type="match status" value="1"/>
</dbReference>
<feature type="domain" description="BBS7 GAE" evidence="1">
    <location>
        <begin position="373"/>
        <end position="480"/>
    </location>
</feature>
<evidence type="ECO:0000259" key="2">
    <source>
        <dbReference type="Pfam" id="PF23361"/>
    </source>
</evidence>
<dbReference type="EMBL" id="ACPB03006470">
    <property type="status" value="NOT_ANNOTATED_CDS"/>
    <property type="molecule type" value="Genomic_DNA"/>
</dbReference>
<reference evidence="4" key="1">
    <citation type="submission" date="2015-05" db="UniProtKB">
        <authorList>
            <consortium name="EnsemblMetazoa"/>
        </authorList>
    </citation>
    <scope>IDENTIFICATION</scope>
</reference>
<dbReference type="SUPFAM" id="SSF50978">
    <property type="entry name" value="WD40 repeat-like"/>
    <property type="match status" value="1"/>
</dbReference>
<name>T1IBT8_RHOPR</name>
<dbReference type="OMA" id="KGEGCFK"/>
<evidence type="ECO:0000313" key="5">
    <source>
        <dbReference type="Proteomes" id="UP000015103"/>
    </source>
</evidence>
<dbReference type="Pfam" id="PF23361">
    <property type="entry name" value="BBS7_pf"/>
    <property type="match status" value="1"/>
</dbReference>
<dbReference type="PANTHER" id="PTHR16074">
    <property type="entry name" value="BARDET-BIEDL SYNDROME 7 PROTEIN"/>
    <property type="match status" value="1"/>
</dbReference>
<dbReference type="Gene3D" id="2.130.10.10">
    <property type="entry name" value="YVTN repeat-like/Quinoprotein amine dehydrogenase"/>
    <property type="match status" value="1"/>
</dbReference>
<dbReference type="AlphaFoldDB" id="T1IBT8"/>
<dbReference type="Pfam" id="PF23743">
    <property type="entry name" value="Beta-prop_BBS7"/>
    <property type="match status" value="1"/>
</dbReference>
<dbReference type="eggNOG" id="ENOG502QPS5">
    <property type="taxonomic scope" value="Eukaryota"/>
</dbReference>
<feature type="domain" description="BBS7 beta-propeller" evidence="3">
    <location>
        <begin position="21"/>
        <end position="293"/>
    </location>
</feature>
<dbReference type="InterPro" id="IPR036322">
    <property type="entry name" value="WD40_repeat_dom_sf"/>
</dbReference>